<keyword evidence="7" id="KW-0645">Protease</keyword>
<keyword evidence="8" id="KW-1185">Reference proteome</keyword>
<gene>
    <name evidence="7" type="ORF">BJL86_2009</name>
</gene>
<dbReference type="SUPFAM" id="SSF53187">
    <property type="entry name" value="Zn-dependent exopeptidases"/>
    <property type="match status" value="1"/>
</dbReference>
<dbReference type="FunFam" id="1.10.150.900:FF:000002">
    <property type="entry name" value="M20/M25/M40 family peptidase"/>
    <property type="match status" value="1"/>
</dbReference>
<dbReference type="InterPro" id="IPR036264">
    <property type="entry name" value="Bact_exopeptidase_dim_dom"/>
</dbReference>
<dbReference type="PANTHER" id="PTHR43808">
    <property type="entry name" value="ACETYLORNITHINE DEACETYLASE"/>
    <property type="match status" value="1"/>
</dbReference>
<dbReference type="SUPFAM" id="SSF55031">
    <property type="entry name" value="Bacterial exopeptidase dimerisation domain"/>
    <property type="match status" value="1"/>
</dbReference>
<dbReference type="STRING" id="499555.BJL86_2009"/>
<dbReference type="PANTHER" id="PTHR43808:SF8">
    <property type="entry name" value="PEPTIDASE M20 DIMERISATION DOMAIN-CONTAINING PROTEIN"/>
    <property type="match status" value="1"/>
</dbReference>
<proteinExistence type="inferred from homology"/>
<dbReference type="InterPro" id="IPR050072">
    <property type="entry name" value="Peptidase_M20A"/>
</dbReference>
<reference evidence="7 8" key="1">
    <citation type="submission" date="2016-06" db="EMBL/GenBank/DDBJ databases">
        <title>Complete genome sequence of a saline-alkali tolerant type strain Dietzia timorensis ID05-A0528T.</title>
        <authorList>
            <person name="Wu X."/>
        </authorList>
    </citation>
    <scope>NUCLEOTIDE SEQUENCE [LARGE SCALE GENOMIC DNA]</scope>
    <source>
        <strain evidence="7 8">ID05-A0528</strain>
    </source>
</reference>
<sequence length="446" mass="47453">MAKSNEAHEGGVDTAAMIAEAVDITADLIRIDSTNTGNLDTIGDGETRVCRRIAEYLDEVGISSELVESVPGRGSLVARVDGADPDAGALVVHGHVDVVPAAADDWSVPPFSGEIHDGWLYGRGAVDMKDMLGMILASVRAMRRGGITPRRPLILAFFADEEHAGFYGAKWLAENRPDLFEGATHAISEVGGFSVPLGDKRLYPIATAEKGVAWAELLAKGTAGHASMPTDDNAVARLVSAMARVAEHDFPLEPTESVAEMARQVGEILGTPTSLADLQGNLGKLGHMEAMVRASLSNTASVTVADAGYKVNVIPTEATGAIDGRVLPGSEETYRPALEELLGDDVEVQWRWTPPIAAPADDPLVDRVRDAIADYDPNGVVVPYLLPASTDNKHLATLGIDGYGFVPLRVPDDFDVFGHFHAVDERVPVSALEFGVQVLERILRTA</sequence>
<evidence type="ECO:0000256" key="2">
    <source>
        <dbReference type="ARBA" id="ARBA00006247"/>
    </source>
</evidence>
<keyword evidence="3" id="KW-0479">Metal-binding</keyword>
<evidence type="ECO:0000256" key="1">
    <source>
        <dbReference type="ARBA" id="ARBA00001947"/>
    </source>
</evidence>
<dbReference type="Gene3D" id="3.30.70.360">
    <property type="match status" value="1"/>
</dbReference>
<comment type="cofactor">
    <cofactor evidence="1">
        <name>Zn(2+)</name>
        <dbReference type="ChEBI" id="CHEBI:29105"/>
    </cofactor>
</comment>
<feature type="domain" description="Peptidase M20 dimerisation" evidence="6">
    <location>
        <begin position="207"/>
        <end position="331"/>
    </location>
</feature>
<organism evidence="7 8">
    <name type="scientific">Dietzia timorensis</name>
    <dbReference type="NCBI Taxonomy" id="499555"/>
    <lineage>
        <taxon>Bacteria</taxon>
        <taxon>Bacillati</taxon>
        <taxon>Actinomycetota</taxon>
        <taxon>Actinomycetes</taxon>
        <taxon>Mycobacteriales</taxon>
        <taxon>Dietziaceae</taxon>
        <taxon>Dietzia</taxon>
    </lineage>
</organism>
<evidence type="ECO:0000259" key="6">
    <source>
        <dbReference type="Pfam" id="PF07687"/>
    </source>
</evidence>
<accession>A0A173LKC4</accession>
<dbReference type="EMBL" id="CP015961">
    <property type="protein sequence ID" value="ANI92776.1"/>
    <property type="molecule type" value="Genomic_DNA"/>
</dbReference>
<comment type="similarity">
    <text evidence="2">Belongs to the peptidase M20A family.</text>
</comment>
<dbReference type="GO" id="GO:0046872">
    <property type="term" value="F:metal ion binding"/>
    <property type="evidence" value="ECO:0007669"/>
    <property type="project" value="UniProtKB-KW"/>
</dbReference>
<keyword evidence="4" id="KW-0378">Hydrolase</keyword>
<evidence type="ECO:0000256" key="3">
    <source>
        <dbReference type="ARBA" id="ARBA00022723"/>
    </source>
</evidence>
<evidence type="ECO:0000256" key="4">
    <source>
        <dbReference type="ARBA" id="ARBA00022801"/>
    </source>
</evidence>
<name>A0A173LKC4_9ACTN</name>
<dbReference type="InterPro" id="IPR002933">
    <property type="entry name" value="Peptidase_M20"/>
</dbReference>
<dbReference type="Gene3D" id="3.40.630.10">
    <property type="entry name" value="Zn peptidases"/>
    <property type="match status" value="1"/>
</dbReference>
<dbReference type="Gene3D" id="1.10.150.900">
    <property type="match status" value="1"/>
</dbReference>
<keyword evidence="5" id="KW-0862">Zinc</keyword>
<keyword evidence="7" id="KW-0121">Carboxypeptidase</keyword>
<evidence type="ECO:0000313" key="7">
    <source>
        <dbReference type="EMBL" id="ANI92776.1"/>
    </source>
</evidence>
<dbReference type="Proteomes" id="UP000186104">
    <property type="component" value="Chromosome"/>
</dbReference>
<dbReference type="NCBIfam" id="NF005913">
    <property type="entry name" value="PRK07906.1"/>
    <property type="match status" value="1"/>
</dbReference>
<dbReference type="InterPro" id="IPR011650">
    <property type="entry name" value="Peptidase_M20_dimer"/>
</dbReference>
<dbReference type="RefSeq" id="WP_067472296.1">
    <property type="nucleotide sequence ID" value="NZ_CP015961.1"/>
</dbReference>
<protein>
    <submittedName>
        <fullName evidence="7">Putative carboxypeptidase PM20D1</fullName>
    </submittedName>
</protein>
<dbReference type="KEGG" id="dtm:BJL86_2009"/>
<dbReference type="Pfam" id="PF07687">
    <property type="entry name" value="M20_dimer"/>
    <property type="match status" value="1"/>
</dbReference>
<evidence type="ECO:0000256" key="5">
    <source>
        <dbReference type="ARBA" id="ARBA00022833"/>
    </source>
</evidence>
<dbReference type="GO" id="GO:0004180">
    <property type="term" value="F:carboxypeptidase activity"/>
    <property type="evidence" value="ECO:0007669"/>
    <property type="project" value="UniProtKB-KW"/>
</dbReference>
<dbReference type="Pfam" id="PF01546">
    <property type="entry name" value="Peptidase_M20"/>
    <property type="match status" value="1"/>
</dbReference>
<evidence type="ECO:0000313" key="8">
    <source>
        <dbReference type="Proteomes" id="UP000186104"/>
    </source>
</evidence>
<dbReference type="AlphaFoldDB" id="A0A173LKC4"/>